<reference evidence="1" key="1">
    <citation type="journal article" date="2023" name="Plant J.">
        <title>The genome of the king protea, Protea cynaroides.</title>
        <authorList>
            <person name="Chang J."/>
            <person name="Duong T.A."/>
            <person name="Schoeman C."/>
            <person name="Ma X."/>
            <person name="Roodt D."/>
            <person name="Barker N."/>
            <person name="Li Z."/>
            <person name="Van de Peer Y."/>
            <person name="Mizrachi E."/>
        </authorList>
    </citation>
    <scope>NUCLEOTIDE SEQUENCE</scope>
    <source>
        <tissue evidence="1">Young leaves</tissue>
    </source>
</reference>
<dbReference type="EMBL" id="JAMYWD010000003">
    <property type="protein sequence ID" value="KAJ4976640.1"/>
    <property type="molecule type" value="Genomic_DNA"/>
</dbReference>
<evidence type="ECO:0000313" key="2">
    <source>
        <dbReference type="Proteomes" id="UP001141806"/>
    </source>
</evidence>
<dbReference type="Proteomes" id="UP001141806">
    <property type="component" value="Unassembled WGS sequence"/>
</dbReference>
<name>A0A9Q0KTW8_9MAGN</name>
<evidence type="ECO:0000313" key="1">
    <source>
        <dbReference type="EMBL" id="KAJ4976640.1"/>
    </source>
</evidence>
<sequence length="181" mass="20705">MYGTVPDNECVYLFRRPMVLLAATAAAAGHDYSDALEKHSLLRKPMLCAANDLFAGQAFLTSHAHFRALWLNHLIQLFGTNHFIFANHGKRFHTLTLSLAWHSESAGANSQLRILITTVLASDKGFLFPHCFYNLRRYSLEFSLSDQCYRFRRKTPSNLRELQAALDVVDKAFLSLCRYEF</sequence>
<accession>A0A9Q0KTW8</accession>
<organism evidence="1 2">
    <name type="scientific">Protea cynaroides</name>
    <dbReference type="NCBI Taxonomy" id="273540"/>
    <lineage>
        <taxon>Eukaryota</taxon>
        <taxon>Viridiplantae</taxon>
        <taxon>Streptophyta</taxon>
        <taxon>Embryophyta</taxon>
        <taxon>Tracheophyta</taxon>
        <taxon>Spermatophyta</taxon>
        <taxon>Magnoliopsida</taxon>
        <taxon>Proteales</taxon>
        <taxon>Proteaceae</taxon>
        <taxon>Protea</taxon>
    </lineage>
</organism>
<keyword evidence="2" id="KW-1185">Reference proteome</keyword>
<protein>
    <submittedName>
        <fullName evidence="1">Uncharacterized protein</fullName>
    </submittedName>
</protein>
<comment type="caution">
    <text evidence="1">The sequence shown here is derived from an EMBL/GenBank/DDBJ whole genome shotgun (WGS) entry which is preliminary data.</text>
</comment>
<dbReference type="AlphaFoldDB" id="A0A9Q0KTW8"/>
<proteinExistence type="predicted"/>
<gene>
    <name evidence="1" type="ORF">NE237_001746</name>
</gene>